<dbReference type="InterPro" id="IPR002938">
    <property type="entry name" value="FAD-bd"/>
</dbReference>
<dbReference type="PANTHER" id="PTHR42685">
    <property type="entry name" value="GERANYLGERANYL DIPHOSPHATE REDUCTASE"/>
    <property type="match status" value="1"/>
</dbReference>
<proteinExistence type="predicted"/>
<dbReference type="Gene3D" id="3.50.50.60">
    <property type="entry name" value="FAD/NAD(P)-binding domain"/>
    <property type="match status" value="1"/>
</dbReference>
<evidence type="ECO:0000259" key="1">
    <source>
        <dbReference type="Pfam" id="PF01494"/>
    </source>
</evidence>
<dbReference type="Gene3D" id="3.30.9.10">
    <property type="entry name" value="D-Amino Acid Oxidase, subunit A, domain 2"/>
    <property type="match status" value="1"/>
</dbReference>
<reference evidence="2" key="1">
    <citation type="journal article" date="2014" name="Genome Biol. Evol.">
        <title>Pangenome evidence for extensive interdomain horizontal transfer affecting lineage core and shell genes in uncultured planktonic thaumarchaeota and euryarchaeota.</title>
        <authorList>
            <person name="Deschamps P."/>
            <person name="Zivanovic Y."/>
            <person name="Moreira D."/>
            <person name="Rodriguez-Valera F."/>
            <person name="Lopez-Garcia P."/>
        </authorList>
    </citation>
    <scope>NUCLEOTIDE SEQUENCE</scope>
</reference>
<sequence>MEEYDVVIAGGSISGLMSAREIAKKGYSVLVLEEGFEVGTPDHCGGLVSKSALNDMGIEPTQKTFDSMINSALIYSPSGKHIEINSKKQEVVVVNRRELDKQVARQAQQSGAEIRVKTSFKEKTKRGVRTSVDEIGCKILVDCRGVGALVNDQRDGILLSAQYEVYADWITDGKVEVYFDQIKYPGFFAWIIPSGKGVGKVGVAGRDINASNTMEEFLRNKGRYSTIRKIFAPIWIKGPIKNFVSGDAVIAGDAAGQSKPTTAGGIYSCGMGGILAGNAITKYLETNEYSQLQWYQKFWHDKFGKEFEKQRLARKILEKVDNKTVDMIFDTITPEITSEISNKDDFDFHATSIVKLLGMRKSLSAAQNIMSAEIKRMLTSYAHTKSSKV</sequence>
<dbReference type="InterPro" id="IPR050407">
    <property type="entry name" value="Geranylgeranyl_reductase"/>
</dbReference>
<feature type="domain" description="FAD-binding" evidence="1">
    <location>
        <begin position="3"/>
        <end position="147"/>
    </location>
</feature>
<name>A0A075GG23_9ARCH</name>
<dbReference type="NCBIfam" id="TIGR02032">
    <property type="entry name" value="GG-red-SF"/>
    <property type="match status" value="1"/>
</dbReference>
<dbReference type="EMBL" id="KF900596">
    <property type="protein sequence ID" value="AIF00603.1"/>
    <property type="molecule type" value="Genomic_DNA"/>
</dbReference>
<dbReference type="AlphaFoldDB" id="A0A075GG23"/>
<organism evidence="2">
    <name type="scientific">uncultured marine thaumarchaeote KM3_136_A11</name>
    <dbReference type="NCBI Taxonomy" id="1456004"/>
    <lineage>
        <taxon>Archaea</taxon>
        <taxon>Nitrososphaerota</taxon>
        <taxon>environmental samples</taxon>
    </lineage>
</organism>
<dbReference type="Pfam" id="PF01494">
    <property type="entry name" value="FAD_binding_3"/>
    <property type="match status" value="1"/>
</dbReference>
<dbReference type="GO" id="GO:0016628">
    <property type="term" value="F:oxidoreductase activity, acting on the CH-CH group of donors, NAD or NADP as acceptor"/>
    <property type="evidence" value="ECO:0007669"/>
    <property type="project" value="InterPro"/>
</dbReference>
<protein>
    <submittedName>
        <fullName evidence="2">Dehydrogenase (Flavoprotein)-like protein</fullName>
    </submittedName>
</protein>
<dbReference type="InterPro" id="IPR036188">
    <property type="entry name" value="FAD/NAD-bd_sf"/>
</dbReference>
<dbReference type="InterPro" id="IPR011777">
    <property type="entry name" value="Geranylgeranyl_Rdtase_fam"/>
</dbReference>
<dbReference type="SUPFAM" id="SSF51905">
    <property type="entry name" value="FAD/NAD(P)-binding domain"/>
    <property type="match status" value="1"/>
</dbReference>
<evidence type="ECO:0000313" key="2">
    <source>
        <dbReference type="EMBL" id="AIF00603.1"/>
    </source>
</evidence>
<dbReference type="GO" id="GO:0071949">
    <property type="term" value="F:FAD binding"/>
    <property type="evidence" value="ECO:0007669"/>
    <property type="project" value="InterPro"/>
</dbReference>
<dbReference type="PRINTS" id="PR00420">
    <property type="entry name" value="RNGMNOXGNASE"/>
</dbReference>
<dbReference type="PANTHER" id="PTHR42685:SF18">
    <property type="entry name" value="DIGERANYLGERANYLGLYCEROPHOSPHOLIPID REDUCTASE"/>
    <property type="match status" value="1"/>
</dbReference>
<accession>A0A075GG23</accession>